<dbReference type="eggNOG" id="ENOG502S9SB">
    <property type="taxonomic scope" value="Eukaryota"/>
</dbReference>
<protein>
    <submittedName>
        <fullName evidence="2">Adjacent to HXT4</fullName>
    </submittedName>
</protein>
<dbReference type="InterPro" id="IPR036786">
    <property type="entry name" value="Ribosome_mat_SBDS_N_sf"/>
</dbReference>
<dbReference type="HOGENOM" id="CLU_137480_1_2_1"/>
<keyword evidence="3" id="KW-1185">Reference proteome</keyword>
<feature type="domain" description="Ribosome maturation protein SDO1/SBDS N-terminal" evidence="1">
    <location>
        <begin position="5"/>
        <end position="92"/>
    </location>
</feature>
<accession>A3LYG7</accession>
<organism evidence="2 3">
    <name type="scientific">Scheffersomyces stipitis (strain ATCC 58785 / CBS 6054 / NBRC 10063 / NRRL Y-11545)</name>
    <name type="common">Yeast</name>
    <name type="synonym">Pichia stipitis</name>
    <dbReference type="NCBI Taxonomy" id="322104"/>
    <lineage>
        <taxon>Eukaryota</taxon>
        <taxon>Fungi</taxon>
        <taxon>Dikarya</taxon>
        <taxon>Ascomycota</taxon>
        <taxon>Saccharomycotina</taxon>
        <taxon>Pichiomycetes</taxon>
        <taxon>Debaryomycetaceae</taxon>
        <taxon>Scheffersomyces</taxon>
    </lineage>
</organism>
<dbReference type="SUPFAM" id="SSF89895">
    <property type="entry name" value="FYSH domain"/>
    <property type="match status" value="1"/>
</dbReference>
<evidence type="ECO:0000313" key="2">
    <source>
        <dbReference type="EMBL" id="ABN67976.2"/>
    </source>
</evidence>
<dbReference type="STRING" id="322104.A3LYG7"/>
<dbReference type="KEGG" id="pic:PICST_36865"/>
<reference evidence="2 3" key="1">
    <citation type="journal article" date="2007" name="Nat. Biotechnol.">
        <title>Genome sequence of the lignocellulose-bioconverting and xylose-fermenting yeast Pichia stipitis.</title>
        <authorList>
            <person name="Jeffries T.W."/>
            <person name="Grigoriev I.V."/>
            <person name="Grimwood J."/>
            <person name="Laplaza J.M."/>
            <person name="Aerts A."/>
            <person name="Salamov A."/>
            <person name="Schmutz J."/>
            <person name="Lindquist E."/>
            <person name="Dehal P."/>
            <person name="Shapiro H."/>
            <person name="Jin Y.S."/>
            <person name="Passoth V."/>
            <person name="Richardson P.M."/>
        </authorList>
    </citation>
    <scope>NUCLEOTIDE SEQUENCE [LARGE SCALE GENOMIC DNA]</scope>
    <source>
        <strain evidence="3">ATCC 58785 / CBS 6054 / NBRC 10063 / NRRL Y-11545</strain>
    </source>
</reference>
<sequence>MAGPHKVFYRGSDSDFIVFVEDPQSLVSYKKDSSIPIVDVLSVYKVFTNRTGGADGIFDEASKSELSNEFGKLNKDEVISKILKEGADRRGAEIHSGGSRTFS</sequence>
<dbReference type="AlphaFoldDB" id="A3LYG7"/>
<dbReference type="FunCoup" id="A3LYG7">
    <property type="interactions" value="174"/>
</dbReference>
<dbReference type="EMBL" id="CP000500">
    <property type="protein sequence ID" value="ABN67976.2"/>
    <property type="molecule type" value="Genomic_DNA"/>
</dbReference>
<dbReference type="GeneID" id="4840167"/>
<dbReference type="Pfam" id="PF01172">
    <property type="entry name" value="SBDS_N"/>
    <property type="match status" value="1"/>
</dbReference>
<dbReference type="OrthoDB" id="2567806at2759"/>
<dbReference type="InParanoid" id="A3LYG7"/>
<evidence type="ECO:0000313" key="3">
    <source>
        <dbReference type="Proteomes" id="UP000002258"/>
    </source>
</evidence>
<dbReference type="Proteomes" id="UP000002258">
    <property type="component" value="Chromosome 6"/>
</dbReference>
<gene>
    <name evidence="2" type="ORF">PICST_36865</name>
</gene>
<dbReference type="RefSeq" id="XP_001386005.2">
    <property type="nucleotide sequence ID" value="XM_001385968.1"/>
</dbReference>
<dbReference type="InterPro" id="IPR019783">
    <property type="entry name" value="SDO1/SBDS_N"/>
</dbReference>
<dbReference type="OMA" id="HYKGKDD"/>
<name>A3LYG7_PICST</name>
<dbReference type="Gene3D" id="3.30.1250.10">
    <property type="entry name" value="Ribosome maturation protein SBDS, N-terminal domain"/>
    <property type="match status" value="1"/>
</dbReference>
<proteinExistence type="predicted"/>
<evidence type="ECO:0000259" key="1">
    <source>
        <dbReference type="Pfam" id="PF01172"/>
    </source>
</evidence>